<gene>
    <name evidence="1" type="ORF">Tco_1066885</name>
</gene>
<evidence type="ECO:0000313" key="2">
    <source>
        <dbReference type="Proteomes" id="UP001151760"/>
    </source>
</evidence>
<comment type="caution">
    <text evidence="1">The sequence shown here is derived from an EMBL/GenBank/DDBJ whole genome shotgun (WGS) entry which is preliminary data.</text>
</comment>
<organism evidence="1 2">
    <name type="scientific">Tanacetum coccineum</name>
    <dbReference type="NCBI Taxonomy" id="301880"/>
    <lineage>
        <taxon>Eukaryota</taxon>
        <taxon>Viridiplantae</taxon>
        <taxon>Streptophyta</taxon>
        <taxon>Embryophyta</taxon>
        <taxon>Tracheophyta</taxon>
        <taxon>Spermatophyta</taxon>
        <taxon>Magnoliopsida</taxon>
        <taxon>eudicotyledons</taxon>
        <taxon>Gunneridae</taxon>
        <taxon>Pentapetalae</taxon>
        <taxon>asterids</taxon>
        <taxon>campanulids</taxon>
        <taxon>Asterales</taxon>
        <taxon>Asteraceae</taxon>
        <taxon>Asteroideae</taxon>
        <taxon>Anthemideae</taxon>
        <taxon>Anthemidinae</taxon>
        <taxon>Tanacetum</taxon>
    </lineage>
</organism>
<keyword evidence="2" id="KW-1185">Reference proteome</keyword>
<name>A0ABQ5HBN8_9ASTR</name>
<protein>
    <submittedName>
        <fullName evidence="1">Uncharacterized protein</fullName>
    </submittedName>
</protein>
<reference evidence="1" key="1">
    <citation type="journal article" date="2022" name="Int. J. Mol. Sci.">
        <title>Draft Genome of Tanacetum Coccineum: Genomic Comparison of Closely Related Tanacetum-Family Plants.</title>
        <authorList>
            <person name="Yamashiro T."/>
            <person name="Shiraishi A."/>
            <person name="Nakayama K."/>
            <person name="Satake H."/>
        </authorList>
    </citation>
    <scope>NUCLEOTIDE SEQUENCE</scope>
</reference>
<dbReference type="EMBL" id="BQNB010019424">
    <property type="protein sequence ID" value="GJT85168.1"/>
    <property type="molecule type" value="Genomic_DNA"/>
</dbReference>
<sequence>MTYEHEEAGLRTHAKRLFRNENSWVERHLCIAWDKVVNQNLQNTSSSEINEPNEPLPRMDSYEQPSCLGSTFVEFPKSQPKRIDNEDLKCEIVMVKMPKCMAWLDDEPIEVEETIGISMEVEPLDHMKLEDLSLDTSTHDLFLSSKKSYDDRITEKPPLAFDELMSTPIDFSAFTMNRLKLNKITRADLVGPVFNLLKGTCKSCIELEYNMEECYHDLTDQLDWANPEGHKILVDMSNPLPLQDKEGRLTIPVEFFFDNDLEYLKAGNKERSYSSSITKTPVARYTLEGIEDMIPTLWSPVIIAYDKDAAYKISH</sequence>
<reference evidence="1" key="2">
    <citation type="submission" date="2022-01" db="EMBL/GenBank/DDBJ databases">
        <authorList>
            <person name="Yamashiro T."/>
            <person name="Shiraishi A."/>
            <person name="Satake H."/>
            <person name="Nakayama K."/>
        </authorList>
    </citation>
    <scope>NUCLEOTIDE SEQUENCE</scope>
</reference>
<accession>A0ABQ5HBN8</accession>
<proteinExistence type="predicted"/>
<dbReference type="Proteomes" id="UP001151760">
    <property type="component" value="Unassembled WGS sequence"/>
</dbReference>
<evidence type="ECO:0000313" key="1">
    <source>
        <dbReference type="EMBL" id="GJT85168.1"/>
    </source>
</evidence>